<sequence length="206" mass="24482">MNYQIIRKPIKNIYIRVTLNDIIVSAPKRASMRLINKVVQNKKEWIEKRVQEINQQNILSKKNAFYLGQKYNLEIIASDENKVGLTTNNMQVYGNKDYLENWYKNEAKKILPDMLKNINSKTLNKDIKSLKIRKMKTRWGSCNHTKRYINLNSELIKKPTPAIEYVILHELAHLIHPNHSKEFYSCIESFMPDYKQREKLLRNSTK</sequence>
<dbReference type="Pfam" id="PF01863">
    <property type="entry name" value="YgjP-like"/>
    <property type="match status" value="1"/>
</dbReference>
<name>A0A6S6TJ33_9BACT</name>
<protein>
    <submittedName>
        <fullName evidence="2">Predicted metal-dependent hydrolase</fullName>
    </submittedName>
</protein>
<feature type="domain" description="YgjP-like metallopeptidase" evidence="1">
    <location>
        <begin position="11"/>
        <end position="203"/>
    </location>
</feature>
<evidence type="ECO:0000313" key="2">
    <source>
        <dbReference type="EMBL" id="CAA6815572.1"/>
    </source>
</evidence>
<dbReference type="InterPro" id="IPR053136">
    <property type="entry name" value="UTP_pyrophosphatase-like"/>
</dbReference>
<dbReference type="CDD" id="cd07344">
    <property type="entry name" value="M48_yhfN_like"/>
    <property type="match status" value="1"/>
</dbReference>
<proteinExistence type="predicted"/>
<organism evidence="2">
    <name type="scientific">uncultured Campylobacterales bacterium</name>
    <dbReference type="NCBI Taxonomy" id="352960"/>
    <lineage>
        <taxon>Bacteria</taxon>
        <taxon>Pseudomonadati</taxon>
        <taxon>Campylobacterota</taxon>
        <taxon>Epsilonproteobacteria</taxon>
        <taxon>Campylobacterales</taxon>
        <taxon>environmental samples</taxon>
    </lineage>
</organism>
<gene>
    <name evidence="2" type="ORF">HELGO_WM9061</name>
</gene>
<dbReference type="GO" id="GO:0016787">
    <property type="term" value="F:hydrolase activity"/>
    <property type="evidence" value="ECO:0007669"/>
    <property type="project" value="UniProtKB-KW"/>
</dbReference>
<dbReference type="EMBL" id="CACVAW010000067">
    <property type="protein sequence ID" value="CAA6815572.1"/>
    <property type="molecule type" value="Genomic_DNA"/>
</dbReference>
<keyword evidence="2" id="KW-0378">Hydrolase</keyword>
<accession>A0A6S6TJ33</accession>
<dbReference type="PANTHER" id="PTHR30399:SF1">
    <property type="entry name" value="UTP PYROPHOSPHATASE"/>
    <property type="match status" value="1"/>
</dbReference>
<evidence type="ECO:0000259" key="1">
    <source>
        <dbReference type="Pfam" id="PF01863"/>
    </source>
</evidence>
<dbReference type="Gene3D" id="3.30.2010.10">
    <property type="entry name" value="Metalloproteases ('zincins'), catalytic domain"/>
    <property type="match status" value="1"/>
</dbReference>
<dbReference type="AlphaFoldDB" id="A0A6S6TJ33"/>
<dbReference type="PANTHER" id="PTHR30399">
    <property type="entry name" value="UNCHARACTERIZED PROTEIN YGJP"/>
    <property type="match status" value="1"/>
</dbReference>
<dbReference type="InterPro" id="IPR002725">
    <property type="entry name" value="YgjP-like_metallopeptidase"/>
</dbReference>
<reference evidence="2" key="1">
    <citation type="submission" date="2020-01" db="EMBL/GenBank/DDBJ databases">
        <authorList>
            <person name="Meier V. D."/>
            <person name="Meier V D."/>
        </authorList>
    </citation>
    <scope>NUCLEOTIDE SEQUENCE</scope>
    <source>
        <strain evidence="2">HLG_WM_MAG_12</strain>
    </source>
</reference>